<dbReference type="PANTHER" id="PTHR42946:SF1">
    <property type="entry name" value="PHOSPHOGLUCOMUTASE (ALPHA-D-GLUCOSE-1,6-BISPHOSPHATE-DEPENDENT)"/>
    <property type="match status" value="1"/>
</dbReference>
<dbReference type="Pfam" id="PF02879">
    <property type="entry name" value="PGM_PMM_II"/>
    <property type="match status" value="1"/>
</dbReference>
<feature type="domain" description="Alpha-D-phosphohexomutase alpha/beta/alpha" evidence="10">
    <location>
        <begin position="3"/>
        <end position="135"/>
    </location>
</feature>
<evidence type="ECO:0000256" key="8">
    <source>
        <dbReference type="ARBA" id="ARBA00068193"/>
    </source>
</evidence>
<dbReference type="GO" id="GO:0000287">
    <property type="term" value="F:magnesium ion binding"/>
    <property type="evidence" value="ECO:0007669"/>
    <property type="project" value="InterPro"/>
</dbReference>
<protein>
    <recommendedName>
        <fullName evidence="8">Phosphoglucosamine mutase</fullName>
        <ecNumber evidence="7">5.4.2.10</ecNumber>
    </recommendedName>
</protein>
<dbReference type="EC" id="5.4.2.10" evidence="7"/>
<dbReference type="HAMAP" id="MF_01554_B">
    <property type="entry name" value="GlmM_B"/>
    <property type="match status" value="1"/>
</dbReference>
<dbReference type="InterPro" id="IPR006352">
    <property type="entry name" value="GlmM_bact"/>
</dbReference>
<evidence type="ECO:0000259" key="9">
    <source>
        <dbReference type="Pfam" id="PF00408"/>
    </source>
</evidence>
<keyword evidence="3" id="KW-0597">Phosphoprotein</keyword>
<dbReference type="FunFam" id="3.30.310.50:FF:000001">
    <property type="entry name" value="Phosphoglucosamine mutase"/>
    <property type="match status" value="1"/>
</dbReference>
<keyword evidence="5" id="KW-0460">Magnesium</keyword>
<evidence type="ECO:0000259" key="12">
    <source>
        <dbReference type="Pfam" id="PF02880"/>
    </source>
</evidence>
<dbReference type="InterPro" id="IPR005845">
    <property type="entry name" value="A-D-PHexomutase_a/b/a-II"/>
</dbReference>
<evidence type="ECO:0000256" key="1">
    <source>
        <dbReference type="ARBA" id="ARBA00001946"/>
    </source>
</evidence>
<keyword evidence="4" id="KW-0479">Metal-binding</keyword>
<name>A0A6J7NHS5_9ZZZZ</name>
<dbReference type="Pfam" id="PF00408">
    <property type="entry name" value="PGM_PMM_IV"/>
    <property type="match status" value="1"/>
</dbReference>
<evidence type="ECO:0000259" key="11">
    <source>
        <dbReference type="Pfam" id="PF02879"/>
    </source>
</evidence>
<dbReference type="PANTHER" id="PTHR42946">
    <property type="entry name" value="PHOSPHOHEXOSE MUTASE"/>
    <property type="match status" value="1"/>
</dbReference>
<dbReference type="InterPro" id="IPR005844">
    <property type="entry name" value="A-D-PHexomutase_a/b/a-I"/>
</dbReference>
<dbReference type="AlphaFoldDB" id="A0A6J7NHS5"/>
<sequence>MALFGTDGIRGLANGETLTAEIAVDVAVAAAHILVESSSNKGKRPRAIVGQDSRASGEFLEAAVAAGIASAGIDVYRVGVLPTPAIAYLVGESGADLGVMISASHNPMPDNGIKLFSRGGGKLDDAIEAAIEKRMGEPWTRPTGRDVGRISFDETASARYLTHLLSSVSTPLRNLKIVVDCANGASSVIGPQAYEKAGATVVAIHHAPDGWNINENCGSTHLEDLQARVVAEGADFGIAHDGDADRCLAVDAHGNIIDGDAIMTILARGFKERGALKSNTIVGTVMSNLGFIQALKEAGIDVITTAVGDRYVLEKMLEGDFTLGGEQSGHLIMREFANTGDGILTALQLAQEVVRTNKPLAELAVSMKRFPQVLINIPNVAKEKLQSSTAIAQAVTAAESTLGDKGRVLLRASGTEPLVRVMVEASSDNLAQEIAASLAATVKAELGN</sequence>
<dbReference type="SUPFAM" id="SSF53738">
    <property type="entry name" value="Phosphoglucomutase, first 3 domains"/>
    <property type="match status" value="3"/>
</dbReference>
<dbReference type="InterPro" id="IPR050060">
    <property type="entry name" value="Phosphoglucosamine_mutase"/>
</dbReference>
<dbReference type="Pfam" id="PF02878">
    <property type="entry name" value="PGM_PMM_I"/>
    <property type="match status" value="1"/>
</dbReference>
<dbReference type="Gene3D" id="3.40.120.10">
    <property type="entry name" value="Alpha-D-Glucose-1,6-Bisphosphate, subunit A, domain 3"/>
    <property type="match status" value="3"/>
</dbReference>
<dbReference type="InterPro" id="IPR005841">
    <property type="entry name" value="Alpha-D-phosphohexomutase_SF"/>
</dbReference>
<dbReference type="InterPro" id="IPR005846">
    <property type="entry name" value="A-D-PHexomutase_a/b/a-III"/>
</dbReference>
<feature type="domain" description="Alpha-D-phosphohexomutase alpha/beta/alpha" evidence="11">
    <location>
        <begin position="159"/>
        <end position="254"/>
    </location>
</feature>
<evidence type="ECO:0000259" key="10">
    <source>
        <dbReference type="Pfam" id="PF02878"/>
    </source>
</evidence>
<dbReference type="GO" id="GO:0006048">
    <property type="term" value="P:UDP-N-acetylglucosamine biosynthetic process"/>
    <property type="evidence" value="ECO:0007669"/>
    <property type="project" value="TreeGrafter"/>
</dbReference>
<dbReference type="InterPro" id="IPR005843">
    <property type="entry name" value="A-D-PHexomutase_C"/>
</dbReference>
<keyword evidence="6" id="KW-0413">Isomerase</keyword>
<proteinExistence type="inferred from homology"/>
<organism evidence="13">
    <name type="scientific">freshwater metagenome</name>
    <dbReference type="NCBI Taxonomy" id="449393"/>
    <lineage>
        <taxon>unclassified sequences</taxon>
        <taxon>metagenomes</taxon>
        <taxon>ecological metagenomes</taxon>
    </lineage>
</organism>
<dbReference type="Gene3D" id="3.30.310.50">
    <property type="entry name" value="Alpha-D-phosphohexomutase, C-terminal domain"/>
    <property type="match status" value="1"/>
</dbReference>
<gene>
    <name evidence="13" type="ORF">UFOPK4032_00123</name>
</gene>
<evidence type="ECO:0000256" key="2">
    <source>
        <dbReference type="ARBA" id="ARBA00010231"/>
    </source>
</evidence>
<dbReference type="GO" id="GO:0008966">
    <property type="term" value="F:phosphoglucosamine mutase activity"/>
    <property type="evidence" value="ECO:0007669"/>
    <property type="project" value="UniProtKB-EC"/>
</dbReference>
<dbReference type="NCBIfam" id="TIGR01455">
    <property type="entry name" value="glmM"/>
    <property type="match status" value="1"/>
</dbReference>
<feature type="domain" description="Alpha-D-phosphohexomutase C-terminal" evidence="9">
    <location>
        <begin position="374"/>
        <end position="439"/>
    </location>
</feature>
<evidence type="ECO:0000256" key="4">
    <source>
        <dbReference type="ARBA" id="ARBA00022723"/>
    </source>
</evidence>
<dbReference type="FunFam" id="3.40.120.10:FF:000001">
    <property type="entry name" value="Phosphoglucosamine mutase"/>
    <property type="match status" value="1"/>
</dbReference>
<dbReference type="PRINTS" id="PR00509">
    <property type="entry name" value="PGMPMM"/>
</dbReference>
<comment type="similarity">
    <text evidence="2">Belongs to the phosphohexose mutase family.</text>
</comment>
<evidence type="ECO:0000256" key="6">
    <source>
        <dbReference type="ARBA" id="ARBA00023235"/>
    </source>
</evidence>
<dbReference type="Pfam" id="PF02880">
    <property type="entry name" value="PGM_PMM_III"/>
    <property type="match status" value="1"/>
</dbReference>
<evidence type="ECO:0000313" key="13">
    <source>
        <dbReference type="EMBL" id="CAB4990209.1"/>
    </source>
</evidence>
<evidence type="ECO:0000256" key="7">
    <source>
        <dbReference type="ARBA" id="ARBA00066330"/>
    </source>
</evidence>
<dbReference type="CDD" id="cd05802">
    <property type="entry name" value="GlmM"/>
    <property type="match status" value="1"/>
</dbReference>
<evidence type="ECO:0000256" key="5">
    <source>
        <dbReference type="ARBA" id="ARBA00022842"/>
    </source>
</evidence>
<dbReference type="SUPFAM" id="SSF55957">
    <property type="entry name" value="Phosphoglucomutase, C-terminal domain"/>
    <property type="match status" value="1"/>
</dbReference>
<dbReference type="EMBL" id="CAFBOW010000012">
    <property type="protein sequence ID" value="CAB4990209.1"/>
    <property type="molecule type" value="Genomic_DNA"/>
</dbReference>
<dbReference type="PROSITE" id="PS00710">
    <property type="entry name" value="PGM_PMM"/>
    <property type="match status" value="1"/>
</dbReference>
<dbReference type="GO" id="GO:0004615">
    <property type="term" value="F:phosphomannomutase activity"/>
    <property type="evidence" value="ECO:0007669"/>
    <property type="project" value="TreeGrafter"/>
</dbReference>
<accession>A0A6J7NHS5</accession>
<feature type="domain" description="Alpha-D-phosphohexomutase alpha/beta/alpha" evidence="12">
    <location>
        <begin position="258"/>
        <end position="368"/>
    </location>
</feature>
<dbReference type="InterPro" id="IPR016066">
    <property type="entry name" value="A-D-PHexomutase_CS"/>
</dbReference>
<dbReference type="InterPro" id="IPR036900">
    <property type="entry name" value="A-D-PHexomutase_C_sf"/>
</dbReference>
<reference evidence="13" key="1">
    <citation type="submission" date="2020-05" db="EMBL/GenBank/DDBJ databases">
        <authorList>
            <person name="Chiriac C."/>
            <person name="Salcher M."/>
            <person name="Ghai R."/>
            <person name="Kavagutti S V."/>
        </authorList>
    </citation>
    <scope>NUCLEOTIDE SEQUENCE</scope>
</reference>
<dbReference type="FunFam" id="3.40.120.10:FF:000002">
    <property type="entry name" value="Phosphoglucosamine mutase"/>
    <property type="match status" value="1"/>
</dbReference>
<dbReference type="InterPro" id="IPR016055">
    <property type="entry name" value="A-D-PHexomutase_a/b/a-I/II/III"/>
</dbReference>
<dbReference type="GO" id="GO:0009252">
    <property type="term" value="P:peptidoglycan biosynthetic process"/>
    <property type="evidence" value="ECO:0007669"/>
    <property type="project" value="TreeGrafter"/>
</dbReference>
<comment type="cofactor">
    <cofactor evidence="1">
        <name>Mg(2+)</name>
        <dbReference type="ChEBI" id="CHEBI:18420"/>
    </cofactor>
</comment>
<dbReference type="GO" id="GO:0005975">
    <property type="term" value="P:carbohydrate metabolic process"/>
    <property type="evidence" value="ECO:0007669"/>
    <property type="project" value="InterPro"/>
</dbReference>
<dbReference type="GO" id="GO:0005829">
    <property type="term" value="C:cytosol"/>
    <property type="evidence" value="ECO:0007669"/>
    <property type="project" value="TreeGrafter"/>
</dbReference>
<evidence type="ECO:0000256" key="3">
    <source>
        <dbReference type="ARBA" id="ARBA00022553"/>
    </source>
</evidence>